<organism evidence="2 3">
    <name type="scientific">Paracidovorax wautersii</name>
    <dbReference type="NCBI Taxonomy" id="1177982"/>
    <lineage>
        <taxon>Bacteria</taxon>
        <taxon>Pseudomonadati</taxon>
        <taxon>Pseudomonadota</taxon>
        <taxon>Betaproteobacteria</taxon>
        <taxon>Burkholderiales</taxon>
        <taxon>Comamonadaceae</taxon>
        <taxon>Paracidovorax</taxon>
    </lineage>
</organism>
<gene>
    <name evidence="2" type="primary">yhhQ</name>
    <name evidence="2" type="ORF">GAK30_00629</name>
</gene>
<dbReference type="EMBL" id="WNDQ01000006">
    <property type="protein sequence ID" value="KAF1023176.1"/>
    <property type="molecule type" value="Genomic_DNA"/>
</dbReference>
<sequence length="182" mass="19525">MSATPAPLRLWQPVVAMALVIALSNYLVQFPISAWLTWGAFSYPLVFLVCDLTNRAIGPVAARKVAWAGFAAALVISLAVAPWRIAVASGTAFIVAQVLDIAVFNRLRQASWWKAPLAASAAASVIDTLVFFSIAFAGSAFNWMLLAAGDMLVKLAMAVLLLAPYRFMLGRLQAWRPATTAS</sequence>
<feature type="transmembrane region" description="Helical" evidence="1">
    <location>
        <begin position="117"/>
        <end position="137"/>
    </location>
</feature>
<name>A0A7V8JRS2_9BURK</name>
<dbReference type="Pfam" id="PF02592">
    <property type="entry name" value="Vut_1"/>
    <property type="match status" value="2"/>
</dbReference>
<dbReference type="AlphaFoldDB" id="A0A7V8JRS2"/>
<evidence type="ECO:0000256" key="1">
    <source>
        <dbReference type="HAMAP-Rule" id="MF_02088"/>
    </source>
</evidence>
<keyword evidence="1" id="KW-0472">Membrane</keyword>
<keyword evidence="1" id="KW-1003">Cell membrane</keyword>
<dbReference type="GO" id="GO:0022857">
    <property type="term" value="F:transmembrane transporter activity"/>
    <property type="evidence" value="ECO:0007669"/>
    <property type="project" value="UniProtKB-UniRule"/>
</dbReference>
<protein>
    <recommendedName>
        <fullName evidence="1">Probable queuosine precursor transporter</fullName>
        <shortName evidence="1">Q precursor transporter</shortName>
    </recommendedName>
</protein>
<dbReference type="HAMAP" id="MF_02088">
    <property type="entry name" value="Q_prec_transport"/>
    <property type="match status" value="1"/>
</dbReference>
<keyword evidence="1" id="KW-0997">Cell inner membrane</keyword>
<comment type="caution">
    <text evidence="2">The sequence shown here is derived from an EMBL/GenBank/DDBJ whole genome shotgun (WGS) entry which is preliminary data.</text>
</comment>
<keyword evidence="1" id="KW-0813">Transport</keyword>
<feature type="transmembrane region" description="Helical" evidence="1">
    <location>
        <begin position="10"/>
        <end position="28"/>
    </location>
</feature>
<evidence type="ECO:0000313" key="3">
    <source>
        <dbReference type="Proteomes" id="UP000461670"/>
    </source>
</evidence>
<comment type="similarity">
    <text evidence="1">Belongs to the vitamin uptake transporter (VUT/ECF) (TC 2.A.88) family. Q precursor transporter subfamily.</text>
</comment>
<feature type="transmembrane region" description="Helical" evidence="1">
    <location>
        <begin position="143"/>
        <end position="163"/>
    </location>
</feature>
<keyword evidence="1" id="KW-1133">Transmembrane helix</keyword>
<dbReference type="NCBIfam" id="TIGR00697">
    <property type="entry name" value="queuosine precursor transporter"/>
    <property type="match status" value="1"/>
</dbReference>
<accession>A0A7V8JRS2</accession>
<reference evidence="3" key="1">
    <citation type="journal article" date="2020" name="MBio">
        <title>Horizontal gene transfer to a defensive symbiont with a reduced genome amongst a multipartite beetle microbiome.</title>
        <authorList>
            <person name="Waterworth S.C."/>
            <person name="Florez L.V."/>
            <person name="Rees E.R."/>
            <person name="Hertweck C."/>
            <person name="Kaltenpoth M."/>
            <person name="Kwan J.C."/>
        </authorList>
    </citation>
    <scope>NUCLEOTIDE SEQUENCE [LARGE SCALE GENOMIC DNA]</scope>
</reference>
<dbReference type="PANTHER" id="PTHR34300">
    <property type="entry name" value="QUEUOSINE PRECURSOR TRANSPORTER-RELATED"/>
    <property type="match status" value="1"/>
</dbReference>
<comment type="subcellular location">
    <subcellularLocation>
        <location evidence="1">Cell inner membrane</location>
        <topology evidence="1">Multi-pass membrane protein</topology>
    </subcellularLocation>
</comment>
<evidence type="ECO:0000313" key="2">
    <source>
        <dbReference type="EMBL" id="KAF1023176.1"/>
    </source>
</evidence>
<dbReference type="PANTHER" id="PTHR34300:SF1">
    <property type="entry name" value="QUEUOSINE PRECURSOR TRANSPORTER"/>
    <property type="match status" value="1"/>
</dbReference>
<keyword evidence="1" id="KW-0812">Transmembrane</keyword>
<dbReference type="InterPro" id="IPR003744">
    <property type="entry name" value="YhhQ"/>
</dbReference>
<feature type="transmembrane region" description="Helical" evidence="1">
    <location>
        <begin position="65"/>
        <end position="81"/>
    </location>
</feature>
<dbReference type="GO" id="GO:0005886">
    <property type="term" value="C:plasma membrane"/>
    <property type="evidence" value="ECO:0007669"/>
    <property type="project" value="UniProtKB-SubCell"/>
</dbReference>
<dbReference type="Proteomes" id="UP000461670">
    <property type="component" value="Unassembled WGS sequence"/>
</dbReference>
<proteinExistence type="inferred from homology"/>
<comment type="function">
    <text evidence="1">Involved in the import of queuosine (Q) precursors, required for Q precursor salvage.</text>
</comment>